<comment type="subcellular location">
    <subcellularLocation>
        <location evidence="9">Cytoplasm</location>
    </subcellularLocation>
</comment>
<feature type="binding site" evidence="9">
    <location>
        <position position="167"/>
    </location>
    <ligand>
        <name>3-phosphoshikimate</name>
        <dbReference type="ChEBI" id="CHEBI:145989"/>
    </ligand>
</feature>
<evidence type="ECO:0000256" key="9">
    <source>
        <dbReference type="HAMAP-Rule" id="MF_00210"/>
    </source>
</evidence>
<feature type="binding site" evidence="9">
    <location>
        <position position="390"/>
    </location>
    <ligand>
        <name>phosphoenolpyruvate</name>
        <dbReference type="ChEBI" id="CHEBI:58702"/>
    </ligand>
</feature>
<proteinExistence type="inferred from homology"/>
<keyword evidence="5 9" id="KW-0028">Amino-acid biosynthesis</keyword>
<dbReference type="PROSITE" id="PS00104">
    <property type="entry name" value="EPSP_SYNTHASE_1"/>
    <property type="match status" value="1"/>
</dbReference>
<comment type="function">
    <text evidence="1 9">Catalyzes the transfer of the enolpyruvyl moiety of phosphoenolpyruvate (PEP) to the 5-hydroxyl of shikimate-3-phosphate (S3P) to produce enolpyruvyl shikimate-3-phosphate and inorganic phosphate.</text>
</comment>
<dbReference type="InterPro" id="IPR013792">
    <property type="entry name" value="RNA3'P_cycl/enolpyr_Trfase_a/b"/>
</dbReference>
<keyword evidence="4 9" id="KW-0963">Cytoplasm</keyword>
<dbReference type="GO" id="GO:0003866">
    <property type="term" value="F:3-phosphoshikimate 1-carboxyvinyltransferase activity"/>
    <property type="evidence" value="ECO:0007669"/>
    <property type="project" value="UniProtKB-UniRule"/>
</dbReference>
<dbReference type="GO" id="GO:0008652">
    <property type="term" value="P:amino acid biosynthetic process"/>
    <property type="evidence" value="ECO:0007669"/>
    <property type="project" value="UniProtKB-KW"/>
</dbReference>
<dbReference type="FunFam" id="3.65.10.10:FF:000006">
    <property type="entry name" value="3-phosphoshikimate 1-carboxyvinyltransferase"/>
    <property type="match status" value="1"/>
</dbReference>
<dbReference type="CDD" id="cd01556">
    <property type="entry name" value="EPSP_synthase"/>
    <property type="match status" value="1"/>
</dbReference>
<dbReference type="Pfam" id="PF00275">
    <property type="entry name" value="EPSP_synthase"/>
    <property type="match status" value="1"/>
</dbReference>
<protein>
    <recommendedName>
        <fullName evidence="9">3-phosphoshikimate 1-carboxyvinyltransferase</fullName>
        <ecNumber evidence="9">2.5.1.19</ecNumber>
    </recommendedName>
    <alternativeName>
        <fullName evidence="9">5-enolpyruvylshikimate-3-phosphate synthase</fullName>
        <shortName evidence="9">EPSP synthase</shortName>
        <shortName evidence="9">EPSPS</shortName>
    </alternativeName>
</protein>
<feature type="binding site" evidence="9">
    <location>
        <position position="342"/>
    </location>
    <ligand>
        <name>3-phosphoshikimate</name>
        <dbReference type="ChEBI" id="CHEBI:145989"/>
    </ligand>
</feature>
<keyword evidence="12" id="KW-1185">Reference proteome</keyword>
<keyword evidence="7 9" id="KW-0057">Aromatic amino acid biosynthesis</keyword>
<evidence type="ECO:0000256" key="2">
    <source>
        <dbReference type="ARBA" id="ARBA00004811"/>
    </source>
</evidence>
<comment type="catalytic activity">
    <reaction evidence="8">
        <text>3-phosphoshikimate + phosphoenolpyruvate = 5-O-(1-carboxyvinyl)-3-phosphoshikimate + phosphate</text>
        <dbReference type="Rhea" id="RHEA:21256"/>
        <dbReference type="ChEBI" id="CHEBI:43474"/>
        <dbReference type="ChEBI" id="CHEBI:57701"/>
        <dbReference type="ChEBI" id="CHEBI:58702"/>
        <dbReference type="ChEBI" id="CHEBI:145989"/>
        <dbReference type="EC" id="2.5.1.19"/>
    </reaction>
    <physiologicalReaction direction="left-to-right" evidence="8">
        <dbReference type="Rhea" id="RHEA:21257"/>
    </physiologicalReaction>
</comment>
<evidence type="ECO:0000259" key="10">
    <source>
        <dbReference type="Pfam" id="PF00275"/>
    </source>
</evidence>
<name>A0A1E5IJV3_ENDTX</name>
<sequence>MEIKLKKTNYVSGVIEVPADKSVTHRAVMLSSLAEGNSIVRNYLPSDDCSRTIEAFRQMGAEIKIDNGSLYIKGAGLKLVKPQNGKYNIYAGNSGTTTRLLSGILAGQDFETVIKGDDSLSKRPMQRVILPLLQMGADIKSNDGLLPLIIKGKTPLKAINYESDKSTAQVKSAVLFAGLYADDATTYKEPVKSRDHSERMLKAFGVDVRVSDNFVTVYPAERLTAQDITVPGDISSAAFFIAAALIVPDSNLTIRNVGVNPTRDGLIEVLKQMGANITLTNMREISQEPVCDIVIKYSKLKAADIGASLVPRMVDEIPVFVLIATQANGITRISGAKELRVKESDRIEAVTSQFKKLGAQVESLEDGFVINGNSGFSLAGTVVDSFEDHRIAMVLAIASLIAEGETVIRDSHCVDISFPGFYKVLKNICM</sequence>
<dbReference type="SUPFAM" id="SSF55205">
    <property type="entry name" value="EPT/RTPC-like"/>
    <property type="match status" value="1"/>
</dbReference>
<dbReference type="Gene3D" id="3.65.10.10">
    <property type="entry name" value="Enolpyruvate transferase domain"/>
    <property type="match status" value="2"/>
</dbReference>
<dbReference type="InterPro" id="IPR036968">
    <property type="entry name" value="Enolpyruvate_Tfrase_sf"/>
</dbReference>
<feature type="binding site" evidence="9">
    <location>
        <position position="123"/>
    </location>
    <ligand>
        <name>phosphoenolpyruvate</name>
        <dbReference type="ChEBI" id="CHEBI:58702"/>
    </ligand>
</feature>
<evidence type="ECO:0000256" key="5">
    <source>
        <dbReference type="ARBA" id="ARBA00022605"/>
    </source>
</evidence>
<comment type="caution">
    <text evidence="9">Lacks conserved residue(s) required for the propagation of feature annotation.</text>
</comment>
<dbReference type="EMBL" id="LNVX01000291">
    <property type="protein sequence ID" value="OEG70792.1"/>
    <property type="molecule type" value="Genomic_DNA"/>
</dbReference>
<feature type="binding site" evidence="9">
    <location>
        <position position="21"/>
    </location>
    <ligand>
        <name>phosphoenolpyruvate</name>
        <dbReference type="ChEBI" id="CHEBI:58702"/>
    </ligand>
</feature>
<reference evidence="11 12" key="1">
    <citation type="submission" date="2015-11" db="EMBL/GenBank/DDBJ databases">
        <title>Evidence for parallel genomic evolution in an endosymbiosis of termite gut flagellates.</title>
        <authorList>
            <person name="Zheng H."/>
        </authorList>
    </citation>
    <scope>NUCLEOTIDE SEQUENCE [LARGE SCALE GENOMIC DNA]</scope>
    <source>
        <strain evidence="11 12">CET450</strain>
    </source>
</reference>
<evidence type="ECO:0000256" key="1">
    <source>
        <dbReference type="ARBA" id="ARBA00002174"/>
    </source>
</evidence>
<feature type="binding site" evidence="9">
    <location>
        <position position="21"/>
    </location>
    <ligand>
        <name>3-phosphoshikimate</name>
        <dbReference type="ChEBI" id="CHEBI:145989"/>
    </ligand>
</feature>
<keyword evidence="6 9" id="KW-0808">Transferase</keyword>
<evidence type="ECO:0000313" key="11">
    <source>
        <dbReference type="EMBL" id="OEG70792.1"/>
    </source>
</evidence>
<feature type="active site" description="Proton acceptor" evidence="9">
    <location>
        <position position="315"/>
    </location>
</feature>
<comment type="similarity">
    <text evidence="3 9">Belongs to the EPSP synthase family.</text>
</comment>
<feature type="binding site" evidence="9">
    <location>
        <position position="315"/>
    </location>
    <ligand>
        <name>3-phosphoshikimate</name>
        <dbReference type="ChEBI" id="CHEBI:145989"/>
    </ligand>
</feature>
<comment type="caution">
    <text evidence="11">The sequence shown here is derived from an EMBL/GenBank/DDBJ whole genome shotgun (WGS) entry which is preliminary data.</text>
</comment>
<dbReference type="HAMAP" id="MF_00210">
    <property type="entry name" value="EPSP_synth"/>
    <property type="match status" value="1"/>
</dbReference>
<dbReference type="NCBIfam" id="TIGR01356">
    <property type="entry name" value="aroA"/>
    <property type="match status" value="1"/>
</dbReference>
<dbReference type="FunFam" id="3.65.10.10:FF:000005">
    <property type="entry name" value="3-phosphoshikimate 1-carboxyvinyltransferase"/>
    <property type="match status" value="1"/>
</dbReference>
<feature type="domain" description="Enolpyruvate transferase" evidence="10">
    <location>
        <begin position="6"/>
        <end position="425"/>
    </location>
</feature>
<feature type="binding site" evidence="9">
    <location>
        <position position="95"/>
    </location>
    <ligand>
        <name>phosphoenolpyruvate</name>
        <dbReference type="ChEBI" id="CHEBI:58702"/>
    </ligand>
</feature>
<dbReference type="GO" id="GO:0005737">
    <property type="term" value="C:cytoplasm"/>
    <property type="evidence" value="ECO:0007669"/>
    <property type="project" value="UniProtKB-SubCell"/>
</dbReference>
<evidence type="ECO:0000256" key="4">
    <source>
        <dbReference type="ARBA" id="ARBA00022490"/>
    </source>
</evidence>
<dbReference type="InterPro" id="IPR006264">
    <property type="entry name" value="EPSP_synthase"/>
</dbReference>
<comment type="pathway">
    <text evidence="2 9">Metabolic intermediate biosynthesis; chorismate biosynthesis; chorismate from D-erythrose 4-phosphate and phosphoenolpyruvate: step 6/7.</text>
</comment>
<evidence type="ECO:0000313" key="12">
    <source>
        <dbReference type="Proteomes" id="UP000095237"/>
    </source>
</evidence>
<feature type="binding site" evidence="9">
    <location>
        <position position="26"/>
    </location>
    <ligand>
        <name>3-phosphoshikimate</name>
        <dbReference type="ChEBI" id="CHEBI:145989"/>
    </ligand>
</feature>
<dbReference type="GO" id="GO:0009073">
    <property type="term" value="P:aromatic amino acid family biosynthetic process"/>
    <property type="evidence" value="ECO:0007669"/>
    <property type="project" value="UniProtKB-KW"/>
</dbReference>
<dbReference type="Proteomes" id="UP000095237">
    <property type="component" value="Unassembled WGS sequence"/>
</dbReference>
<dbReference type="InterPro" id="IPR023193">
    <property type="entry name" value="EPSP_synthase_CS"/>
</dbReference>
<evidence type="ECO:0000256" key="3">
    <source>
        <dbReference type="ARBA" id="ARBA00009948"/>
    </source>
</evidence>
<feature type="binding site" evidence="9">
    <location>
        <position position="22"/>
    </location>
    <ligand>
        <name>3-phosphoshikimate</name>
        <dbReference type="ChEBI" id="CHEBI:145989"/>
    </ligand>
</feature>
<dbReference type="PIRSF" id="PIRSF000505">
    <property type="entry name" value="EPSPS"/>
    <property type="match status" value="1"/>
</dbReference>
<accession>A0A1E5IJV3</accession>
<gene>
    <name evidence="9" type="primary">aroA</name>
    <name evidence="11" type="ORF">ATZ36_17625</name>
</gene>
<feature type="binding site" evidence="9">
    <location>
        <position position="169"/>
    </location>
    <ligand>
        <name>3-phosphoshikimate</name>
        <dbReference type="ChEBI" id="CHEBI:145989"/>
    </ligand>
</feature>
<evidence type="ECO:0000256" key="7">
    <source>
        <dbReference type="ARBA" id="ARBA00023141"/>
    </source>
</evidence>
<dbReference type="UniPathway" id="UPA00053">
    <property type="reaction ID" value="UER00089"/>
</dbReference>
<organism evidence="11 12">
    <name type="scientific">Endomicrobium trichonymphae</name>
    <dbReference type="NCBI Taxonomy" id="1408204"/>
    <lineage>
        <taxon>Bacteria</taxon>
        <taxon>Pseudomonadati</taxon>
        <taxon>Elusimicrobiota</taxon>
        <taxon>Endomicrobiia</taxon>
        <taxon>Endomicrobiales</taxon>
        <taxon>Endomicrobiaceae</taxon>
        <taxon>Candidatus Endomicrobiellum</taxon>
    </lineage>
</organism>
<evidence type="ECO:0000256" key="8">
    <source>
        <dbReference type="ARBA" id="ARBA00044633"/>
    </source>
</evidence>
<feature type="binding site" evidence="9">
    <location>
        <position position="346"/>
    </location>
    <ligand>
        <name>phosphoenolpyruvate</name>
        <dbReference type="ChEBI" id="CHEBI:58702"/>
    </ligand>
</feature>
<dbReference type="PANTHER" id="PTHR21090:SF5">
    <property type="entry name" value="PENTAFUNCTIONAL AROM POLYPEPTIDE"/>
    <property type="match status" value="1"/>
</dbReference>
<dbReference type="EC" id="2.5.1.19" evidence="9"/>
<dbReference type="InterPro" id="IPR001986">
    <property type="entry name" value="Enolpyruvate_Tfrase_dom"/>
</dbReference>
<comment type="subunit">
    <text evidence="9">Monomer.</text>
</comment>
<dbReference type="PROSITE" id="PS00885">
    <property type="entry name" value="EPSP_SYNTHASE_2"/>
    <property type="match status" value="1"/>
</dbReference>
<dbReference type="GO" id="GO:0009423">
    <property type="term" value="P:chorismate biosynthetic process"/>
    <property type="evidence" value="ECO:0007669"/>
    <property type="project" value="UniProtKB-UniRule"/>
</dbReference>
<feature type="binding site" evidence="9">
    <location>
        <position position="169"/>
    </location>
    <ligand>
        <name>phosphoenolpyruvate</name>
        <dbReference type="ChEBI" id="CHEBI:58702"/>
    </ligand>
</feature>
<evidence type="ECO:0000256" key="6">
    <source>
        <dbReference type="ARBA" id="ARBA00022679"/>
    </source>
</evidence>
<dbReference type="PANTHER" id="PTHR21090">
    <property type="entry name" value="AROM/DEHYDROQUINATE SYNTHASE"/>
    <property type="match status" value="1"/>
</dbReference>
<dbReference type="AlphaFoldDB" id="A0A1E5IJV3"/>